<organism evidence="8 9">
    <name type="scientific">Brevibacillus centrosporus</name>
    <dbReference type="NCBI Taxonomy" id="54910"/>
    <lineage>
        <taxon>Bacteria</taxon>
        <taxon>Bacillati</taxon>
        <taxon>Bacillota</taxon>
        <taxon>Bacilli</taxon>
        <taxon>Bacillales</taxon>
        <taxon>Paenibacillaceae</taxon>
        <taxon>Brevibacillus</taxon>
    </lineage>
</organism>
<dbReference type="NCBIfam" id="TIGR02228">
    <property type="entry name" value="sigpep_I_arch"/>
    <property type="match status" value="1"/>
</dbReference>
<evidence type="ECO:0000313" key="8">
    <source>
        <dbReference type="EMBL" id="SFK23843.1"/>
    </source>
</evidence>
<keyword evidence="9" id="KW-1185">Reference proteome</keyword>
<evidence type="ECO:0000259" key="7">
    <source>
        <dbReference type="Pfam" id="PF10502"/>
    </source>
</evidence>
<reference evidence="9" key="1">
    <citation type="submission" date="2016-10" db="EMBL/GenBank/DDBJ databases">
        <authorList>
            <person name="Varghese N."/>
            <person name="Submissions S."/>
        </authorList>
    </citation>
    <scope>NUCLEOTIDE SEQUENCE [LARGE SCALE GENOMIC DNA]</scope>
    <source>
        <strain evidence="9">OK042</strain>
    </source>
</reference>
<dbReference type="GO" id="GO:0006465">
    <property type="term" value="P:signal peptide processing"/>
    <property type="evidence" value="ECO:0007669"/>
    <property type="project" value="UniProtKB-UniRule"/>
</dbReference>
<dbReference type="PANTHER" id="PTHR10806">
    <property type="entry name" value="SIGNAL PEPTIDASE COMPLEX CATALYTIC SUBUNIT SEC11"/>
    <property type="match status" value="1"/>
</dbReference>
<feature type="domain" description="Peptidase S26" evidence="7">
    <location>
        <begin position="37"/>
        <end position="89"/>
    </location>
</feature>
<feature type="transmembrane region" description="Helical" evidence="6">
    <location>
        <begin position="7"/>
        <end position="28"/>
    </location>
</feature>
<dbReference type="AlphaFoldDB" id="A0A1I3XWH2"/>
<accession>A0A1I3XWH2</accession>
<dbReference type="Pfam" id="PF10502">
    <property type="entry name" value="Peptidase_S26"/>
    <property type="match status" value="1"/>
</dbReference>
<evidence type="ECO:0000256" key="6">
    <source>
        <dbReference type="SAM" id="Phobius"/>
    </source>
</evidence>
<keyword evidence="2 6" id="KW-0812">Transmembrane</keyword>
<dbReference type="Proteomes" id="UP000198915">
    <property type="component" value="Unassembled WGS sequence"/>
</dbReference>
<comment type="subcellular location">
    <subcellularLocation>
        <location evidence="1">Membrane</location>
    </subcellularLocation>
</comment>
<protein>
    <recommendedName>
        <fullName evidence="5">Signal peptidase I</fullName>
        <ecNumber evidence="5">3.4.21.89</ecNumber>
    </recommendedName>
</protein>
<dbReference type="InterPro" id="IPR036286">
    <property type="entry name" value="LexA/Signal_pep-like_sf"/>
</dbReference>
<dbReference type="PRINTS" id="PR00728">
    <property type="entry name" value="SIGNALPTASE"/>
</dbReference>
<dbReference type="EC" id="3.4.21.89" evidence="5"/>
<dbReference type="GO" id="GO:0016020">
    <property type="term" value="C:membrane"/>
    <property type="evidence" value="ECO:0007669"/>
    <property type="project" value="UniProtKB-SubCell"/>
</dbReference>
<dbReference type="GO" id="GO:0009003">
    <property type="term" value="F:signal peptidase activity"/>
    <property type="evidence" value="ECO:0007669"/>
    <property type="project" value="UniProtKB-EC"/>
</dbReference>
<proteinExistence type="predicted"/>
<name>A0A1I3XWH2_9BACL</name>
<dbReference type="GO" id="GO:0004252">
    <property type="term" value="F:serine-type endopeptidase activity"/>
    <property type="evidence" value="ECO:0007669"/>
    <property type="project" value="UniProtKB-UniRule"/>
</dbReference>
<dbReference type="EMBL" id="FORT01000010">
    <property type="protein sequence ID" value="SFK23843.1"/>
    <property type="molecule type" value="Genomic_DNA"/>
</dbReference>
<dbReference type="Gene3D" id="2.10.109.10">
    <property type="entry name" value="Umud Fragment, subunit A"/>
    <property type="match status" value="1"/>
</dbReference>
<evidence type="ECO:0000256" key="1">
    <source>
        <dbReference type="ARBA" id="ARBA00004370"/>
    </source>
</evidence>
<evidence type="ECO:0000256" key="3">
    <source>
        <dbReference type="ARBA" id="ARBA00022989"/>
    </source>
</evidence>
<evidence type="ECO:0000256" key="4">
    <source>
        <dbReference type="ARBA" id="ARBA00023136"/>
    </source>
</evidence>
<dbReference type="PANTHER" id="PTHR10806:SF6">
    <property type="entry name" value="SIGNAL PEPTIDASE COMPLEX CATALYTIC SUBUNIT SEC11"/>
    <property type="match status" value="1"/>
</dbReference>
<evidence type="ECO:0000256" key="2">
    <source>
        <dbReference type="ARBA" id="ARBA00022692"/>
    </source>
</evidence>
<sequence length="174" mass="18785">MAILKKIVSIATSLLLVLVIALCAFLFIGKMNGGKTVLFGNEIMVVLSGSMSPTFNTGSIVGVGPISYEQIKQGDIITFKDPEGRTITHRVLEITENGLVTKGDANDAKDTALVTKDRVIGEVQFSVPLVGYLIEFVKSKVGMVVFLGVPGLYLIVSQIWKLLRMIKEKEAAAN</sequence>
<dbReference type="InterPro" id="IPR001733">
    <property type="entry name" value="Peptidase_S26B"/>
</dbReference>
<evidence type="ECO:0000313" key="9">
    <source>
        <dbReference type="Proteomes" id="UP000198915"/>
    </source>
</evidence>
<keyword evidence="4 6" id="KW-0472">Membrane</keyword>
<feature type="transmembrane region" description="Helical" evidence="6">
    <location>
        <begin position="141"/>
        <end position="160"/>
    </location>
</feature>
<keyword evidence="3 6" id="KW-1133">Transmembrane helix</keyword>
<evidence type="ECO:0000256" key="5">
    <source>
        <dbReference type="NCBIfam" id="TIGR02228"/>
    </source>
</evidence>
<gene>
    <name evidence="8" type="ORF">SAMN05518846_110112</name>
</gene>
<dbReference type="InterPro" id="IPR019533">
    <property type="entry name" value="Peptidase_S26"/>
</dbReference>
<dbReference type="SUPFAM" id="SSF51306">
    <property type="entry name" value="LexA/Signal peptidase"/>
    <property type="match status" value="1"/>
</dbReference>
<dbReference type="CDD" id="cd06530">
    <property type="entry name" value="S26_SPase_I"/>
    <property type="match status" value="1"/>
</dbReference>
<dbReference type="STRING" id="1884381.SAMN05518846_110112"/>